<feature type="transmembrane region" description="Helical" evidence="2">
    <location>
        <begin position="125"/>
        <end position="145"/>
    </location>
</feature>
<dbReference type="SUPFAM" id="SSF103481">
    <property type="entry name" value="Multidrug resistance efflux transporter EmrE"/>
    <property type="match status" value="2"/>
</dbReference>
<feature type="transmembrane region" description="Helical" evidence="2">
    <location>
        <begin position="326"/>
        <end position="347"/>
    </location>
</feature>
<feature type="transmembrane region" description="Helical" evidence="2">
    <location>
        <begin position="224"/>
        <end position="243"/>
    </location>
</feature>
<proteinExistence type="predicted"/>
<keyword evidence="2" id="KW-1133">Transmembrane helix</keyword>
<sequence length="445" mass="50233">MVNKVHQTQPDKDQNILKAGNNLDKNKYYLNNEFMPSEIFKSVNTIEGNTPVNSENFNNPDKQQNLRPSNFNPPQPSFHTMRLSDRSTSTIQKKVNHIYIILALLASLFNSTGQIIRGYESKNALASNLIQNSTFCIIPFLYLIFRKIKSSRTGVPMIMPWYQDPNAMKQNNILPIENQPKPTYRFVPKILLLLMIGGSFEFIGCYFLALSFHFGQLAHMNDGITSSLVLFSSVYILITQYLIYRDKINFIQAIGMLMILVAVTIVSVFTPDQTKRIHYEEQEHSDSYYEALCILTGLIAAVLFGQEIVFVRVLTEYKVDGELSSYFYPLFVGIYGIIGIFSYVIIFDIGEDYYELHDLLLILMGGMCESIGMVLIFVASSIGIGGIAFSLGNTCCIFVTLFNYLVFLQPISFLQVIGIIMTVLGASIISLDDKITALVNKIKGK</sequence>
<dbReference type="AlphaFoldDB" id="A0A078ANA4"/>
<protein>
    <recommendedName>
        <fullName evidence="5">EamA domain-containing protein</fullName>
    </recommendedName>
</protein>
<dbReference type="InterPro" id="IPR037185">
    <property type="entry name" value="EmrE-like"/>
</dbReference>
<dbReference type="InParanoid" id="A0A078ANA4"/>
<gene>
    <name evidence="3" type="primary">Contig14445.g15387</name>
    <name evidence="3" type="ORF">STYLEM_12901</name>
</gene>
<organism evidence="3 4">
    <name type="scientific">Stylonychia lemnae</name>
    <name type="common">Ciliate</name>
    <dbReference type="NCBI Taxonomy" id="5949"/>
    <lineage>
        <taxon>Eukaryota</taxon>
        <taxon>Sar</taxon>
        <taxon>Alveolata</taxon>
        <taxon>Ciliophora</taxon>
        <taxon>Intramacronucleata</taxon>
        <taxon>Spirotrichea</taxon>
        <taxon>Stichotrichia</taxon>
        <taxon>Sporadotrichida</taxon>
        <taxon>Oxytrichidae</taxon>
        <taxon>Stylonychinae</taxon>
        <taxon>Stylonychia</taxon>
    </lineage>
</organism>
<evidence type="ECO:0000256" key="2">
    <source>
        <dbReference type="SAM" id="Phobius"/>
    </source>
</evidence>
<name>A0A078ANA4_STYLE</name>
<accession>A0A078ANA4</accession>
<dbReference type="Proteomes" id="UP000039865">
    <property type="component" value="Unassembled WGS sequence"/>
</dbReference>
<feature type="transmembrane region" description="Helical" evidence="2">
    <location>
        <begin position="250"/>
        <end position="269"/>
    </location>
</feature>
<feature type="region of interest" description="Disordered" evidence="1">
    <location>
        <begin position="51"/>
        <end position="76"/>
    </location>
</feature>
<feature type="compositionally biased region" description="Polar residues" evidence="1">
    <location>
        <begin position="51"/>
        <end position="70"/>
    </location>
</feature>
<evidence type="ECO:0000256" key="1">
    <source>
        <dbReference type="SAM" id="MobiDB-lite"/>
    </source>
</evidence>
<feature type="transmembrane region" description="Helical" evidence="2">
    <location>
        <begin position="190"/>
        <end position="212"/>
    </location>
</feature>
<reference evidence="3 4" key="1">
    <citation type="submission" date="2014-06" db="EMBL/GenBank/DDBJ databases">
        <authorList>
            <person name="Swart Estienne"/>
        </authorList>
    </citation>
    <scope>NUCLEOTIDE SEQUENCE [LARGE SCALE GENOMIC DNA]</scope>
    <source>
        <strain evidence="3 4">130c</strain>
    </source>
</reference>
<evidence type="ECO:0008006" key="5">
    <source>
        <dbReference type="Google" id="ProtNLM"/>
    </source>
</evidence>
<feature type="transmembrane region" description="Helical" evidence="2">
    <location>
        <begin position="359"/>
        <end position="379"/>
    </location>
</feature>
<keyword evidence="2" id="KW-0472">Membrane</keyword>
<evidence type="ECO:0000313" key="4">
    <source>
        <dbReference type="Proteomes" id="UP000039865"/>
    </source>
</evidence>
<feature type="transmembrane region" description="Helical" evidence="2">
    <location>
        <begin position="386"/>
        <end position="407"/>
    </location>
</feature>
<feature type="transmembrane region" description="Helical" evidence="2">
    <location>
        <begin position="98"/>
        <end position="119"/>
    </location>
</feature>
<evidence type="ECO:0000313" key="3">
    <source>
        <dbReference type="EMBL" id="CDW83850.1"/>
    </source>
</evidence>
<dbReference type="OrthoDB" id="321870at2759"/>
<feature type="transmembrane region" description="Helical" evidence="2">
    <location>
        <begin position="289"/>
        <end position="314"/>
    </location>
</feature>
<keyword evidence="4" id="KW-1185">Reference proteome</keyword>
<keyword evidence="2" id="KW-0812">Transmembrane</keyword>
<dbReference type="EMBL" id="CCKQ01012237">
    <property type="protein sequence ID" value="CDW83850.1"/>
    <property type="molecule type" value="Genomic_DNA"/>
</dbReference>
<feature type="transmembrane region" description="Helical" evidence="2">
    <location>
        <begin position="413"/>
        <end position="431"/>
    </location>
</feature>